<evidence type="ECO:0000259" key="1">
    <source>
        <dbReference type="Pfam" id="PF04865"/>
    </source>
</evidence>
<comment type="caution">
    <text evidence="2">The sequence shown here is derived from an EMBL/GenBank/DDBJ whole genome shotgun (WGS) entry which is preliminary data.</text>
</comment>
<gene>
    <name evidence="2" type="ORF">CJD50_03785</name>
</gene>
<feature type="domain" description="Baseplate protein J-like barrel" evidence="1">
    <location>
        <begin position="108"/>
        <end position="186"/>
    </location>
</feature>
<sequence>MAEPVVVTTSVPSVTISDTGLAVPDELDILNGRLTDLDTAMGGGMSKSLTTPQGQIAQSDTAIIAATNDLLLDIVNNINPDYATGRFQDAIGQIYFIDRIPAVGTTVTATCTGLVGTVIPAGSIAMDASGYLYYSLADATIPSSGSVNVVFQNQATGPIACPIGALNTIYRAISGWSGITNATAGVPGNEVESRANFEYRRKQSVAGNANNQLGAIYANVLAVAGVTDAYVTQNNTGAAVTKGATNFTLDAHSLYVCVYGGGQQDIANAIFKKLNPGPSMMGNTSYTVYDDVNYVQPYPDYEIKWQTPTAVNVYVKVELADNNFMPSDISVRVQSAVLAAFNGEDGGTRARIGSTIYAGRYYAGVTAIDPENVDIYGITLSRDGTTFSTSLSFGIDEVPTLDTSNITVTLT</sequence>
<accession>A0A2A2MI07</accession>
<dbReference type="EMBL" id="NQMS01000001">
    <property type="protein sequence ID" value="PAV98600.1"/>
    <property type="molecule type" value="Genomic_DNA"/>
</dbReference>
<dbReference type="AlphaFoldDB" id="A0A2A2MI07"/>
<name>A0A2A2MI07_9GAMM</name>
<dbReference type="InterPro" id="IPR006949">
    <property type="entry name" value="Barrel_Baseplate_J-like"/>
</dbReference>
<evidence type="ECO:0000313" key="2">
    <source>
        <dbReference type="EMBL" id="PAV98600.1"/>
    </source>
</evidence>
<proteinExistence type="predicted"/>
<protein>
    <recommendedName>
        <fullName evidence="1">Baseplate protein J-like barrel domain-containing protein</fullName>
    </recommendedName>
</protein>
<dbReference type="Pfam" id="PF04865">
    <property type="entry name" value="Baseplate_J"/>
    <property type="match status" value="1"/>
</dbReference>
<dbReference type="RefSeq" id="WP_039188690.1">
    <property type="nucleotide sequence ID" value="NZ_JBPUTN010000003.1"/>
</dbReference>
<organism evidence="2 3">
    <name type="scientific">Hafnia paralvei</name>
    <dbReference type="NCBI Taxonomy" id="546367"/>
    <lineage>
        <taxon>Bacteria</taxon>
        <taxon>Pseudomonadati</taxon>
        <taxon>Pseudomonadota</taxon>
        <taxon>Gammaproteobacteria</taxon>
        <taxon>Enterobacterales</taxon>
        <taxon>Hafniaceae</taxon>
        <taxon>Hafnia</taxon>
    </lineage>
</organism>
<dbReference type="OrthoDB" id="7497539at2"/>
<reference evidence="2 3" key="1">
    <citation type="submission" date="2017-08" db="EMBL/GenBank/DDBJ databases">
        <title>Draft Genome Sequence of Hafnia alvei CITHA-6 Isolated from Raw Bovine Milk.</title>
        <authorList>
            <person name="Culligan E.P."/>
            <person name="Mcsweeney A."/>
            <person name="O'Doherty C."/>
            <person name="Gleeson E."/>
            <person name="O'Riordan D."/>
            <person name="Sleator R.D."/>
        </authorList>
    </citation>
    <scope>NUCLEOTIDE SEQUENCE [LARGE SCALE GENOMIC DNA]</scope>
    <source>
        <strain evidence="2 3">CITHA-6</strain>
    </source>
</reference>
<keyword evidence="3" id="KW-1185">Reference proteome</keyword>
<evidence type="ECO:0000313" key="3">
    <source>
        <dbReference type="Proteomes" id="UP000218796"/>
    </source>
</evidence>
<dbReference type="Proteomes" id="UP000218796">
    <property type="component" value="Unassembled WGS sequence"/>
</dbReference>